<dbReference type="AlphaFoldDB" id="A0A8X6XF28"/>
<sequence>MSVDNVSELTYVEKSSTYALLFYYRRVVIYRDCSCSSFREIVIGTRRSQATAKYRGLHTTEFEGRCVQHITDHPATSERKSKGVLHYSLFFCIIRRHLHESGIR</sequence>
<keyword evidence="2" id="KW-1185">Reference proteome</keyword>
<protein>
    <submittedName>
        <fullName evidence="1">Uncharacterized protein</fullName>
    </submittedName>
</protein>
<evidence type="ECO:0000313" key="2">
    <source>
        <dbReference type="Proteomes" id="UP000886998"/>
    </source>
</evidence>
<dbReference type="Proteomes" id="UP000886998">
    <property type="component" value="Unassembled WGS sequence"/>
</dbReference>
<accession>A0A8X6XF28</accession>
<gene>
    <name evidence="1" type="ORF">TNIN_437991</name>
</gene>
<reference evidence="1" key="1">
    <citation type="submission" date="2020-08" db="EMBL/GenBank/DDBJ databases">
        <title>Multicomponent nature underlies the extraordinary mechanical properties of spider dragline silk.</title>
        <authorList>
            <person name="Kono N."/>
            <person name="Nakamura H."/>
            <person name="Mori M."/>
            <person name="Yoshida Y."/>
            <person name="Ohtoshi R."/>
            <person name="Malay A.D."/>
            <person name="Moran D.A.P."/>
            <person name="Tomita M."/>
            <person name="Numata K."/>
            <person name="Arakawa K."/>
        </authorList>
    </citation>
    <scope>NUCLEOTIDE SEQUENCE</scope>
</reference>
<evidence type="ECO:0000313" key="1">
    <source>
        <dbReference type="EMBL" id="GFY51507.1"/>
    </source>
</evidence>
<comment type="caution">
    <text evidence="1">The sequence shown here is derived from an EMBL/GenBank/DDBJ whole genome shotgun (WGS) entry which is preliminary data.</text>
</comment>
<name>A0A8X6XF28_9ARAC</name>
<proteinExistence type="predicted"/>
<dbReference type="EMBL" id="BMAV01008130">
    <property type="protein sequence ID" value="GFY51507.1"/>
    <property type="molecule type" value="Genomic_DNA"/>
</dbReference>
<organism evidence="1 2">
    <name type="scientific">Trichonephila inaurata madagascariensis</name>
    <dbReference type="NCBI Taxonomy" id="2747483"/>
    <lineage>
        <taxon>Eukaryota</taxon>
        <taxon>Metazoa</taxon>
        <taxon>Ecdysozoa</taxon>
        <taxon>Arthropoda</taxon>
        <taxon>Chelicerata</taxon>
        <taxon>Arachnida</taxon>
        <taxon>Araneae</taxon>
        <taxon>Araneomorphae</taxon>
        <taxon>Entelegynae</taxon>
        <taxon>Araneoidea</taxon>
        <taxon>Nephilidae</taxon>
        <taxon>Trichonephila</taxon>
        <taxon>Trichonephila inaurata</taxon>
    </lineage>
</organism>